<dbReference type="GO" id="GO:0000278">
    <property type="term" value="P:mitotic cell cycle"/>
    <property type="evidence" value="ECO:0007669"/>
    <property type="project" value="TreeGrafter"/>
</dbReference>
<evidence type="ECO:0000313" key="10">
    <source>
        <dbReference type="EMBL" id="EFJ01681.1"/>
    </source>
</evidence>
<dbReference type="CDD" id="cd22572">
    <property type="entry name" value="GCP5_NTD"/>
    <property type="match status" value="1"/>
</dbReference>
<feature type="compositionally biased region" description="Acidic residues" evidence="7">
    <location>
        <begin position="1012"/>
        <end position="1027"/>
    </location>
</feature>
<feature type="region of interest" description="Disordered" evidence="7">
    <location>
        <begin position="1008"/>
        <end position="1033"/>
    </location>
</feature>
<dbReference type="Proteomes" id="UP000007431">
    <property type="component" value="Unassembled WGS sequence"/>
</dbReference>
<dbReference type="OMA" id="QHWEGAY"/>
<dbReference type="EMBL" id="GL377302">
    <property type="protein sequence ID" value="EFJ01681.1"/>
    <property type="molecule type" value="Genomic_DNA"/>
</dbReference>
<dbReference type="GO" id="GO:0051225">
    <property type="term" value="P:spindle assembly"/>
    <property type="evidence" value="ECO:0007669"/>
    <property type="project" value="TreeGrafter"/>
</dbReference>
<evidence type="ECO:0000259" key="8">
    <source>
        <dbReference type="Pfam" id="PF04130"/>
    </source>
</evidence>
<evidence type="ECO:0000256" key="5">
    <source>
        <dbReference type="RuleBase" id="RU363050"/>
    </source>
</evidence>
<dbReference type="RefSeq" id="XP_003036583.1">
    <property type="nucleotide sequence ID" value="XM_003036537.1"/>
</dbReference>
<organism evidence="11">
    <name type="scientific">Schizophyllum commune (strain H4-8 / FGSC 9210)</name>
    <name type="common">Split gill fungus</name>
    <dbReference type="NCBI Taxonomy" id="578458"/>
    <lineage>
        <taxon>Eukaryota</taxon>
        <taxon>Fungi</taxon>
        <taxon>Dikarya</taxon>
        <taxon>Basidiomycota</taxon>
        <taxon>Agaricomycotina</taxon>
        <taxon>Agaricomycetes</taxon>
        <taxon>Agaricomycetidae</taxon>
        <taxon>Agaricales</taxon>
        <taxon>Schizophyllaceae</taxon>
        <taxon>Schizophyllum</taxon>
    </lineage>
</organism>
<reference evidence="10 11" key="1">
    <citation type="journal article" date="2010" name="Nat. Biotechnol.">
        <title>Genome sequence of the model mushroom Schizophyllum commune.</title>
        <authorList>
            <person name="Ohm R.A."/>
            <person name="de Jong J.F."/>
            <person name="Lugones L.G."/>
            <person name="Aerts A."/>
            <person name="Kothe E."/>
            <person name="Stajich J.E."/>
            <person name="de Vries R.P."/>
            <person name="Record E."/>
            <person name="Levasseur A."/>
            <person name="Baker S.E."/>
            <person name="Bartholomew K.A."/>
            <person name="Coutinho P.M."/>
            <person name="Erdmann S."/>
            <person name="Fowler T.J."/>
            <person name="Gathman A.C."/>
            <person name="Lombard V."/>
            <person name="Henrissat B."/>
            <person name="Knabe N."/>
            <person name="Kuees U."/>
            <person name="Lilly W.W."/>
            <person name="Lindquist E."/>
            <person name="Lucas S."/>
            <person name="Magnuson J.K."/>
            <person name="Piumi F."/>
            <person name="Raudaskoski M."/>
            <person name="Salamov A."/>
            <person name="Schmutz J."/>
            <person name="Schwarze F.W.M.R."/>
            <person name="vanKuyk P.A."/>
            <person name="Horton J.S."/>
            <person name="Grigoriev I.V."/>
            <person name="Woesten H.A.B."/>
        </authorList>
    </citation>
    <scope>NUCLEOTIDE SEQUENCE [LARGE SCALE GENOMIC DNA]</scope>
    <source>
        <strain evidence="11">H4-8 / FGSC 9210</strain>
    </source>
</reference>
<dbReference type="InParanoid" id="D8PQE7"/>
<dbReference type="GO" id="GO:0043015">
    <property type="term" value="F:gamma-tubulin binding"/>
    <property type="evidence" value="ECO:0007669"/>
    <property type="project" value="InterPro"/>
</dbReference>
<feature type="region of interest" description="Disordered" evidence="7">
    <location>
        <begin position="240"/>
        <end position="269"/>
    </location>
</feature>
<feature type="compositionally biased region" description="Low complexity" evidence="7">
    <location>
        <begin position="15"/>
        <end position="31"/>
    </location>
</feature>
<feature type="compositionally biased region" description="Polar residues" evidence="7">
    <location>
        <begin position="34"/>
        <end position="52"/>
    </location>
</feature>
<comment type="similarity">
    <text evidence="1 5">Belongs to the TUBGCP family.</text>
</comment>
<dbReference type="VEuPathDB" id="FungiDB:SCHCODRAFT_02622194"/>
<evidence type="ECO:0000256" key="6">
    <source>
        <dbReference type="SAM" id="Coils"/>
    </source>
</evidence>
<dbReference type="GO" id="GO:0051011">
    <property type="term" value="F:microtubule minus-end binding"/>
    <property type="evidence" value="ECO:0007669"/>
    <property type="project" value="TreeGrafter"/>
</dbReference>
<evidence type="ECO:0000313" key="11">
    <source>
        <dbReference type="Proteomes" id="UP000007431"/>
    </source>
</evidence>
<dbReference type="InterPro" id="IPR007259">
    <property type="entry name" value="GCP"/>
</dbReference>
<dbReference type="GO" id="GO:0000922">
    <property type="term" value="C:spindle pole"/>
    <property type="evidence" value="ECO:0007669"/>
    <property type="project" value="InterPro"/>
</dbReference>
<proteinExistence type="inferred from homology"/>
<dbReference type="Gene3D" id="1.20.120.1900">
    <property type="entry name" value="Gamma-tubulin complex, C-terminal domain"/>
    <property type="match status" value="1"/>
</dbReference>
<feature type="region of interest" description="Disordered" evidence="7">
    <location>
        <begin position="1"/>
        <end position="66"/>
    </location>
</feature>
<dbReference type="GO" id="GO:0005816">
    <property type="term" value="C:spindle pole body"/>
    <property type="evidence" value="ECO:0007669"/>
    <property type="project" value="UniProtKB-ARBA"/>
</dbReference>
<evidence type="ECO:0000256" key="3">
    <source>
        <dbReference type="ARBA" id="ARBA00022701"/>
    </source>
</evidence>
<keyword evidence="3 5" id="KW-0493">Microtubule</keyword>
<name>D8PQE7_SCHCM</name>
<evidence type="ECO:0000256" key="2">
    <source>
        <dbReference type="ARBA" id="ARBA00022490"/>
    </source>
</evidence>
<evidence type="ECO:0000259" key="9">
    <source>
        <dbReference type="Pfam" id="PF17681"/>
    </source>
</evidence>
<dbReference type="PANTHER" id="PTHR19302:SF33">
    <property type="entry name" value="GAMMA-TUBULIN COMPLEX COMPONENT 5"/>
    <property type="match status" value="1"/>
</dbReference>
<dbReference type="OrthoDB" id="66546at2759"/>
<keyword evidence="11" id="KW-1185">Reference proteome</keyword>
<dbReference type="Pfam" id="PF17681">
    <property type="entry name" value="GCP_N_terminal"/>
    <property type="match status" value="1"/>
</dbReference>
<feature type="domain" description="Gamma tubulin complex component C-terminal" evidence="8">
    <location>
        <begin position="735"/>
        <end position="984"/>
    </location>
</feature>
<dbReference type="KEGG" id="scm:SCHCO_02622194"/>
<keyword evidence="2 5" id="KW-0963">Cytoplasm</keyword>
<evidence type="ECO:0000256" key="7">
    <source>
        <dbReference type="SAM" id="MobiDB-lite"/>
    </source>
</evidence>
<dbReference type="InterPro" id="IPR041470">
    <property type="entry name" value="GCP_N"/>
</dbReference>
<dbReference type="PANTHER" id="PTHR19302">
    <property type="entry name" value="GAMMA TUBULIN COMPLEX PROTEIN"/>
    <property type="match status" value="1"/>
</dbReference>
<dbReference type="GeneID" id="9585972"/>
<dbReference type="InterPro" id="IPR042241">
    <property type="entry name" value="GCP_C_sf"/>
</dbReference>
<feature type="coiled-coil region" evidence="6">
    <location>
        <begin position="105"/>
        <end position="162"/>
    </location>
</feature>
<dbReference type="InterPro" id="IPR040457">
    <property type="entry name" value="GCP_C"/>
</dbReference>
<dbReference type="GO" id="GO:0031122">
    <property type="term" value="P:cytoplasmic microtubule organization"/>
    <property type="evidence" value="ECO:0007669"/>
    <property type="project" value="TreeGrafter"/>
</dbReference>
<comment type="subcellular location">
    <subcellularLocation>
        <location evidence="5">Cytoplasm</location>
        <location evidence="5">Cytoskeleton</location>
        <location evidence="5">Microtubule organizing center</location>
    </subcellularLocation>
</comment>
<dbReference type="GO" id="GO:0000930">
    <property type="term" value="C:gamma-tubulin complex"/>
    <property type="evidence" value="ECO:0007669"/>
    <property type="project" value="TreeGrafter"/>
</dbReference>
<keyword evidence="6" id="KW-0175">Coiled coil</keyword>
<dbReference type="InterPro" id="IPR059169">
    <property type="entry name" value="GCP5_N_ext"/>
</dbReference>
<feature type="domain" description="Gamma tubulin complex component protein N-terminal" evidence="9">
    <location>
        <begin position="366"/>
        <end position="681"/>
    </location>
</feature>
<accession>D8PQE7</accession>
<dbReference type="GO" id="GO:0007020">
    <property type="term" value="P:microtubule nucleation"/>
    <property type="evidence" value="ECO:0007669"/>
    <property type="project" value="InterPro"/>
</dbReference>
<gene>
    <name evidence="10" type="ORF">SCHCODRAFT_47360</name>
</gene>
<dbReference type="eggNOG" id="KOG4344">
    <property type="taxonomic scope" value="Eukaryota"/>
</dbReference>
<evidence type="ECO:0000256" key="4">
    <source>
        <dbReference type="ARBA" id="ARBA00023212"/>
    </source>
</evidence>
<dbReference type="STRING" id="578458.D8PQE7"/>
<dbReference type="Pfam" id="PF04130">
    <property type="entry name" value="GCP_C_terminal"/>
    <property type="match status" value="1"/>
</dbReference>
<dbReference type="GO" id="GO:0005874">
    <property type="term" value="C:microtubule"/>
    <property type="evidence" value="ECO:0007669"/>
    <property type="project" value="UniProtKB-KW"/>
</dbReference>
<evidence type="ECO:0000256" key="1">
    <source>
        <dbReference type="ARBA" id="ARBA00010337"/>
    </source>
</evidence>
<dbReference type="GO" id="GO:0051321">
    <property type="term" value="P:meiotic cell cycle"/>
    <property type="evidence" value="ECO:0007669"/>
    <property type="project" value="TreeGrafter"/>
</dbReference>
<sequence length="1099" mass="120983">MLPSNSAPGLGRPPRSQSSAGFRRASGSGIANQRRASGSSTLGVPRPQSSASVRPGSRLSIRPQARHARNRLLPLCQKLVTQITGNNPENEDDALQHMQDVEFVLKNLETNKQATTVDLDRIDRQIRGLVQKARINNQDALADALLKSAQRLKDDLVQLKKDDLDSDIRSSNVPAHIHFLISMSNGPSPASLAYAEHYLEEISNPIAPPRPTTWLDIIGDEPFEGEHWKGVYGLPPGFVRESDADDLSDGSAPSLSTMSDDPELDSLNDSFSSAEEAPILPTTPPAVAEVPLLQPAPKYTYTHRQAVEELRARQYWTNHYKSDVNPTGPFDIGDAATFGASMQRAVARGQTMPLTPEVYIDEVDMVREILIGLQGRHNIMFIADMHSCPIRSDAPRLAHLSLGSQQSILKSFCQTASVLYHLRTFVSFVLAQVSDRQPQRTSYIKPKAPIRTLEAFADAVAEQLRGFDAWCASREQDICCAREGVGAGMLVVSLLSTEKALRDRYERAFPALLNVVNAIGAESEQGRWKLPVKGAARNSAVLLDALLDAYRAHIEIGEAVTADALLAAFQLTAEPVWGMIHLWLRDGMDPTGKELDDEFFIEGSGLGVGMMGMGMLDPDFWADAYTLRDDIVSDNGEDPSAPARKVVPAFLAPVAEMVLGAGKGIGLLRALGDEPADGEKVHLDSWRSFGELVAAEAKMDLSADTLAHAVYDALNPHCAKVGRALVSVVRQDFEEHLAAIEGLYLMRRGDTIAHFADLVFEKMDAQQSWADFHFINTCFTDVVERTKATSWIQPALVRLSYRGGKEKERSISRTVRALDGLSVGYSVPFPVIYIFRPQTIQTYNNIFVFLLQIMRAKSVLERILFRGDSKHPTAMMKVFYALRGKMSWFINALLNFFTTYVIHSEVLRFRKRVQDVESLDHLITLHEEHIERIEGRCLLQPKTSALHRAVLSILDLSLSFSQLLVSVSGDANATLDISRHSLLARKHRSRHQRRIRRNVIGFGASAAALDSSSDEDEDEDVNEDGEADLTRDAPSTSLAVSGASVVGEWDPLGGVEKISTELDGLVRFIRRGVDSLAGGTSEAASAFGVLSFVLEDWDL</sequence>
<dbReference type="HOGENOM" id="CLU_286852_0_0_1"/>
<keyword evidence="4 5" id="KW-0206">Cytoskeleton</keyword>
<dbReference type="AlphaFoldDB" id="D8PQE7"/>
<protein>
    <recommendedName>
        <fullName evidence="5">Spindle pole body component</fullName>
    </recommendedName>
</protein>